<accession>A0A4Y2EPF5</accession>
<proteinExistence type="predicted"/>
<reference evidence="1 2" key="1">
    <citation type="journal article" date="2019" name="Sci. Rep.">
        <title>Orb-weaving spider Araneus ventricosus genome elucidates the spidroin gene catalogue.</title>
        <authorList>
            <person name="Kono N."/>
            <person name="Nakamura H."/>
            <person name="Ohtoshi R."/>
            <person name="Moran D.A.P."/>
            <person name="Shinohara A."/>
            <person name="Yoshida Y."/>
            <person name="Fujiwara M."/>
            <person name="Mori M."/>
            <person name="Tomita M."/>
            <person name="Arakawa K."/>
        </authorList>
    </citation>
    <scope>NUCLEOTIDE SEQUENCE [LARGE SCALE GENOMIC DNA]</scope>
</reference>
<dbReference type="Proteomes" id="UP000499080">
    <property type="component" value="Unassembled WGS sequence"/>
</dbReference>
<evidence type="ECO:0000313" key="1">
    <source>
        <dbReference type="EMBL" id="GBM29876.1"/>
    </source>
</evidence>
<dbReference type="EMBL" id="BGPR01093152">
    <property type="protein sequence ID" value="GBM29876.1"/>
    <property type="molecule type" value="Genomic_DNA"/>
</dbReference>
<keyword evidence="2" id="KW-1185">Reference proteome</keyword>
<name>A0A4Y2EPF5_ARAVE</name>
<sequence length="134" mass="15244">MFNQAHRDIVLASPSAANGRYISNRSEYPRKTIRKLGVLPCPRAIFTTRKNLQQDSACLNDASEDCKKTYRVISALTSTIYNQVNQVCSPGTLHKETYMKVLPCISKHSKDFEECSGEHHMKKFDDEKLQSVCM</sequence>
<organism evidence="1 2">
    <name type="scientific">Araneus ventricosus</name>
    <name type="common">Orbweaver spider</name>
    <name type="synonym">Epeira ventricosa</name>
    <dbReference type="NCBI Taxonomy" id="182803"/>
    <lineage>
        <taxon>Eukaryota</taxon>
        <taxon>Metazoa</taxon>
        <taxon>Ecdysozoa</taxon>
        <taxon>Arthropoda</taxon>
        <taxon>Chelicerata</taxon>
        <taxon>Arachnida</taxon>
        <taxon>Araneae</taxon>
        <taxon>Araneomorphae</taxon>
        <taxon>Entelegynae</taxon>
        <taxon>Araneoidea</taxon>
        <taxon>Araneidae</taxon>
        <taxon>Araneus</taxon>
    </lineage>
</organism>
<protein>
    <submittedName>
        <fullName evidence="1">Uncharacterized protein</fullName>
    </submittedName>
</protein>
<dbReference type="OrthoDB" id="6426845at2759"/>
<comment type="caution">
    <text evidence="1">The sequence shown here is derived from an EMBL/GenBank/DDBJ whole genome shotgun (WGS) entry which is preliminary data.</text>
</comment>
<dbReference type="AlphaFoldDB" id="A0A4Y2EPF5"/>
<evidence type="ECO:0000313" key="2">
    <source>
        <dbReference type="Proteomes" id="UP000499080"/>
    </source>
</evidence>
<gene>
    <name evidence="1" type="ORF">AVEN_192850_1</name>
</gene>